<dbReference type="InterPro" id="IPR001153">
    <property type="entry name" value="Barwin_dom"/>
</dbReference>
<dbReference type="Pfam" id="PF00967">
    <property type="entry name" value="Barwin"/>
    <property type="match status" value="1"/>
</dbReference>
<reference evidence="4 5" key="4">
    <citation type="journal article" date="2011" name="BMC Genomics">
        <title>RNA-Seq improves annotation of protein-coding genes in the cucumber genome.</title>
        <authorList>
            <person name="Li Z."/>
            <person name="Zhang Z."/>
            <person name="Yan P."/>
            <person name="Huang S."/>
            <person name="Fei Z."/>
            <person name="Lin K."/>
        </authorList>
    </citation>
    <scope>NUCLEOTIDE SEQUENCE [LARGE SCALE GENOMIC DNA]</scope>
    <source>
        <strain evidence="5">cv. 9930</strain>
    </source>
</reference>
<feature type="signal peptide" evidence="2">
    <location>
        <begin position="1"/>
        <end position="24"/>
    </location>
</feature>
<dbReference type="OrthoDB" id="5985073at2759"/>
<evidence type="ECO:0000259" key="3">
    <source>
        <dbReference type="PROSITE" id="PS51174"/>
    </source>
</evidence>
<dbReference type="PRINTS" id="PR00602">
    <property type="entry name" value="BARWIN"/>
</dbReference>
<keyword evidence="1" id="KW-1015">Disulfide bond</keyword>
<keyword evidence="5" id="KW-1185">Reference proteome</keyword>
<reference evidence="4 5" key="2">
    <citation type="journal article" date="2009" name="PLoS ONE">
        <title>An integrated genetic and cytogenetic map of the cucumber genome.</title>
        <authorList>
            <person name="Ren Y."/>
            <person name="Zhang Z."/>
            <person name="Liu J."/>
            <person name="Staub J.E."/>
            <person name="Han Y."/>
            <person name="Cheng Z."/>
            <person name="Li X."/>
            <person name="Lu J."/>
            <person name="Miao H."/>
            <person name="Kang H."/>
            <person name="Xie B."/>
            <person name="Gu X."/>
            <person name="Wang X."/>
            <person name="Du Y."/>
            <person name="Jin W."/>
            <person name="Huang S."/>
        </authorList>
    </citation>
    <scope>NUCLEOTIDE SEQUENCE [LARGE SCALE GENOMIC DNA]</scope>
    <source>
        <strain evidence="5">cv. 9930</strain>
    </source>
</reference>
<evidence type="ECO:0000256" key="2">
    <source>
        <dbReference type="SAM" id="SignalP"/>
    </source>
</evidence>
<dbReference type="SUPFAM" id="SSF50685">
    <property type="entry name" value="Barwin-like endoglucanases"/>
    <property type="match status" value="1"/>
</dbReference>
<keyword evidence="2" id="KW-0732">Signal</keyword>
<dbReference type="AlphaFoldDB" id="A0A0A0LJA9"/>
<dbReference type="InterPro" id="IPR018226">
    <property type="entry name" value="Barwin_CS"/>
</dbReference>
<dbReference type="PROSITE" id="PS51174">
    <property type="entry name" value="BARWIN_3"/>
    <property type="match status" value="1"/>
</dbReference>
<feature type="chain" id="PRO_5001966144" description="Barwin domain-containing protein" evidence="2">
    <location>
        <begin position="25"/>
        <end position="144"/>
    </location>
</feature>
<name>A0A0A0LJA9_CUCSA</name>
<evidence type="ECO:0000256" key="1">
    <source>
        <dbReference type="ARBA" id="ARBA00023157"/>
    </source>
</evidence>
<gene>
    <name evidence="4" type="ORF">Csa_2G010370</name>
</gene>
<dbReference type="Gene3D" id="2.40.40.10">
    <property type="entry name" value="RlpA-like domain"/>
    <property type="match status" value="1"/>
</dbReference>
<dbReference type="OMA" id="VVDQCAN"/>
<dbReference type="GO" id="GO:0042742">
    <property type="term" value="P:defense response to bacterium"/>
    <property type="evidence" value="ECO:0007669"/>
    <property type="project" value="InterPro"/>
</dbReference>
<dbReference type="InterPro" id="IPR036908">
    <property type="entry name" value="RlpA-like_sf"/>
</dbReference>
<dbReference type="PANTHER" id="PTHR46351:SF7">
    <property type="entry name" value="HEVEIN-LIKE PREPROPROTEIN"/>
    <property type="match status" value="1"/>
</dbReference>
<evidence type="ECO:0000313" key="5">
    <source>
        <dbReference type="Proteomes" id="UP000029981"/>
    </source>
</evidence>
<sequence>MKRGSLIIIFALALWASLLGSGKGQSASNVLATYNFYNPQTIGWNYMTASVFCSTWDANKPLNWRKHYGWTAFCGPVGPSGRNSCGRCLRVRNTETGDEETVRIVDQCSNGGLDLDFGVFQKLDTNGNGFARGHLIVDYRFVNC</sequence>
<dbReference type="GO" id="GO:0004540">
    <property type="term" value="F:RNA nuclease activity"/>
    <property type="evidence" value="ECO:0007669"/>
    <property type="project" value="InterPro"/>
</dbReference>
<dbReference type="PROSITE" id="PS00771">
    <property type="entry name" value="BARWIN_1"/>
    <property type="match status" value="1"/>
</dbReference>
<reference evidence="4 5" key="1">
    <citation type="journal article" date="2009" name="Nat. Genet.">
        <title>The genome of the cucumber, Cucumis sativus L.</title>
        <authorList>
            <person name="Huang S."/>
            <person name="Li R."/>
            <person name="Zhang Z."/>
            <person name="Li L."/>
            <person name="Gu X."/>
            <person name="Fan W."/>
            <person name="Lucas W.J."/>
            <person name="Wang X."/>
            <person name="Xie B."/>
            <person name="Ni P."/>
            <person name="Ren Y."/>
            <person name="Zhu H."/>
            <person name="Li J."/>
            <person name="Lin K."/>
            <person name="Jin W."/>
            <person name="Fei Z."/>
            <person name="Li G."/>
            <person name="Staub J."/>
            <person name="Kilian A."/>
            <person name="van der Vossen E.A."/>
            <person name="Wu Y."/>
            <person name="Guo J."/>
            <person name="He J."/>
            <person name="Jia Z."/>
            <person name="Ren Y."/>
            <person name="Tian G."/>
            <person name="Lu Y."/>
            <person name="Ruan J."/>
            <person name="Qian W."/>
            <person name="Wang M."/>
            <person name="Huang Q."/>
            <person name="Li B."/>
            <person name="Xuan Z."/>
            <person name="Cao J."/>
            <person name="Asan"/>
            <person name="Wu Z."/>
            <person name="Zhang J."/>
            <person name="Cai Q."/>
            <person name="Bai Y."/>
            <person name="Zhao B."/>
            <person name="Han Y."/>
            <person name="Li Y."/>
            <person name="Li X."/>
            <person name="Wang S."/>
            <person name="Shi Q."/>
            <person name="Liu S."/>
            <person name="Cho W.K."/>
            <person name="Kim J.Y."/>
            <person name="Xu Y."/>
            <person name="Heller-Uszynska K."/>
            <person name="Miao H."/>
            <person name="Cheng Z."/>
            <person name="Zhang S."/>
            <person name="Wu J."/>
            <person name="Yang Y."/>
            <person name="Kang H."/>
            <person name="Li M."/>
            <person name="Liang H."/>
            <person name="Ren X."/>
            <person name="Shi Z."/>
            <person name="Wen M."/>
            <person name="Jian M."/>
            <person name="Yang H."/>
            <person name="Zhang G."/>
            <person name="Yang Z."/>
            <person name="Chen R."/>
            <person name="Liu S."/>
            <person name="Li J."/>
            <person name="Ma L."/>
            <person name="Liu H."/>
            <person name="Zhou Y."/>
            <person name="Zhao J."/>
            <person name="Fang X."/>
            <person name="Li G."/>
            <person name="Fang L."/>
            <person name="Li Y."/>
            <person name="Liu D."/>
            <person name="Zheng H."/>
            <person name="Zhang Y."/>
            <person name="Qin N."/>
            <person name="Li Z."/>
            <person name="Yang G."/>
            <person name="Yang S."/>
            <person name="Bolund L."/>
            <person name="Kristiansen K."/>
            <person name="Zheng H."/>
            <person name="Li S."/>
            <person name="Zhang X."/>
            <person name="Yang H."/>
            <person name="Wang J."/>
            <person name="Sun R."/>
            <person name="Zhang B."/>
            <person name="Jiang S."/>
            <person name="Wang J."/>
            <person name="Du Y."/>
            <person name="Li S."/>
        </authorList>
    </citation>
    <scope>NUCLEOTIDE SEQUENCE [LARGE SCALE GENOMIC DNA]</scope>
    <source>
        <strain evidence="5">cv. 9930</strain>
    </source>
</reference>
<dbReference type="STRING" id="3659.A0A0A0LJA9"/>
<dbReference type="GO" id="GO:0050832">
    <property type="term" value="P:defense response to fungus"/>
    <property type="evidence" value="ECO:0007669"/>
    <property type="project" value="InterPro"/>
</dbReference>
<dbReference type="eggNOG" id="KOG4742">
    <property type="taxonomic scope" value="Eukaryota"/>
</dbReference>
<dbReference type="Proteomes" id="UP000029981">
    <property type="component" value="Chromosome 2"/>
</dbReference>
<organism evidence="4 5">
    <name type="scientific">Cucumis sativus</name>
    <name type="common">Cucumber</name>
    <dbReference type="NCBI Taxonomy" id="3659"/>
    <lineage>
        <taxon>Eukaryota</taxon>
        <taxon>Viridiplantae</taxon>
        <taxon>Streptophyta</taxon>
        <taxon>Embryophyta</taxon>
        <taxon>Tracheophyta</taxon>
        <taxon>Spermatophyta</taxon>
        <taxon>Magnoliopsida</taxon>
        <taxon>eudicotyledons</taxon>
        <taxon>Gunneridae</taxon>
        <taxon>Pentapetalae</taxon>
        <taxon>rosids</taxon>
        <taxon>fabids</taxon>
        <taxon>Cucurbitales</taxon>
        <taxon>Cucurbitaceae</taxon>
        <taxon>Benincaseae</taxon>
        <taxon>Cucumis</taxon>
    </lineage>
</organism>
<reference evidence="4 5" key="3">
    <citation type="journal article" date="2010" name="BMC Genomics">
        <title>Transcriptome sequencing and comparative analysis of cucumber flowers with different sex types.</title>
        <authorList>
            <person name="Guo S."/>
            <person name="Zheng Y."/>
            <person name="Joung J.G."/>
            <person name="Liu S."/>
            <person name="Zhang Z."/>
            <person name="Crasta O.R."/>
            <person name="Sobral B.W."/>
            <person name="Xu Y."/>
            <person name="Huang S."/>
            <person name="Fei Z."/>
        </authorList>
    </citation>
    <scope>NUCLEOTIDE SEQUENCE [LARGE SCALE GENOMIC DNA]</scope>
    <source>
        <strain evidence="5">cv. 9930</strain>
    </source>
</reference>
<dbReference type="PANTHER" id="PTHR46351">
    <property type="entry name" value="WOUND-INDUCED PROTEIN WIN2"/>
    <property type="match status" value="1"/>
</dbReference>
<dbReference type="InterPro" id="IPR044301">
    <property type="entry name" value="PR4"/>
</dbReference>
<accession>A0A0A0LJA9</accession>
<evidence type="ECO:0000313" key="4">
    <source>
        <dbReference type="EMBL" id="KGN60802.1"/>
    </source>
</evidence>
<feature type="domain" description="Barwin" evidence="3">
    <location>
        <begin position="25"/>
        <end position="144"/>
    </location>
</feature>
<dbReference type="KEGG" id="csv:101204206"/>
<dbReference type="Gramene" id="KGN60802">
    <property type="protein sequence ID" value="KGN60802"/>
    <property type="gene ID" value="Csa_2G010370"/>
</dbReference>
<protein>
    <recommendedName>
        <fullName evidence="3">Barwin domain-containing protein</fullName>
    </recommendedName>
</protein>
<dbReference type="EMBL" id="CM002923">
    <property type="protein sequence ID" value="KGN60802.1"/>
    <property type="molecule type" value="Genomic_DNA"/>
</dbReference>
<proteinExistence type="predicted"/>